<dbReference type="Gene3D" id="3.50.50.60">
    <property type="entry name" value="FAD/NAD(P)-binding domain"/>
    <property type="match status" value="2"/>
</dbReference>
<keyword evidence="5" id="KW-1015">Disulfide bond</keyword>
<keyword evidence="2 10" id="KW-0285">Flavoprotein</keyword>
<feature type="disulfide bond" description="Redox-active" evidence="9">
    <location>
        <begin position="96"/>
        <end position="101"/>
    </location>
</feature>
<feature type="binding site" evidence="8">
    <location>
        <position position="169"/>
    </location>
    <ligand>
        <name>FAD</name>
        <dbReference type="ChEBI" id="CHEBI:57692"/>
    </ligand>
</feature>
<dbReference type="SUPFAM" id="SSF51905">
    <property type="entry name" value="FAD/NAD(P)-binding domain"/>
    <property type="match status" value="1"/>
</dbReference>
<reference evidence="15" key="1">
    <citation type="submission" date="2017-01" db="EMBL/GenBank/DDBJ databases">
        <title>Comparative genomics of anhydrobiosis in the tardigrade Hypsibius dujardini.</title>
        <authorList>
            <person name="Yoshida Y."/>
            <person name="Koutsovoulos G."/>
            <person name="Laetsch D."/>
            <person name="Stevens L."/>
            <person name="Kumar S."/>
            <person name="Horikawa D."/>
            <person name="Ishino K."/>
            <person name="Komine S."/>
            <person name="Tomita M."/>
            <person name="Blaxter M."/>
            <person name="Arakawa K."/>
        </authorList>
    </citation>
    <scope>NUCLEOTIDE SEQUENCE [LARGE SCALE GENOMIC DNA]</scope>
    <source>
        <strain evidence="15">Z151</strain>
    </source>
</reference>
<feature type="domain" description="Pyridine nucleotide-disulphide oxidoreductase dimerisation" evidence="12">
    <location>
        <begin position="393"/>
        <end position="500"/>
    </location>
</feature>
<dbReference type="GO" id="GO:0050660">
    <property type="term" value="F:flavin adenine dinucleotide binding"/>
    <property type="evidence" value="ECO:0007669"/>
    <property type="project" value="InterPro"/>
</dbReference>
<feature type="active site" description="Proton acceptor" evidence="7">
    <location>
        <position position="493"/>
    </location>
</feature>
<keyword evidence="15" id="KW-1185">Reference proteome</keyword>
<keyword evidence="3 8" id="KW-0274">FAD</keyword>
<feature type="binding site" evidence="8">
    <location>
        <position position="316"/>
    </location>
    <ligand>
        <name>NAD(+)</name>
        <dbReference type="ChEBI" id="CHEBI:57540"/>
    </ligand>
</feature>
<feature type="binding site" evidence="8">
    <location>
        <position position="105"/>
    </location>
    <ligand>
        <name>FAD</name>
        <dbReference type="ChEBI" id="CHEBI:57692"/>
    </ligand>
</feature>
<dbReference type="AlphaFoldDB" id="A0A1W0WCD7"/>
<keyword evidence="8" id="KW-0520">NAD</keyword>
<evidence type="ECO:0000259" key="12">
    <source>
        <dbReference type="Pfam" id="PF02852"/>
    </source>
</evidence>
<dbReference type="InterPro" id="IPR001100">
    <property type="entry name" value="Pyr_nuc-diS_OxRdtase"/>
</dbReference>
<feature type="domain" description="FAD/NAD(P)-binding" evidence="13">
    <location>
        <begin position="57"/>
        <end position="372"/>
    </location>
</feature>
<dbReference type="FunFam" id="3.30.390.30:FF:000003">
    <property type="entry name" value="Glutathione reductase"/>
    <property type="match status" value="1"/>
</dbReference>
<evidence type="ECO:0000256" key="6">
    <source>
        <dbReference type="ARBA" id="ARBA00023284"/>
    </source>
</evidence>
<feature type="binding site" evidence="8">
    <location>
        <position position="357"/>
    </location>
    <ligand>
        <name>FAD</name>
        <dbReference type="ChEBI" id="CHEBI:57692"/>
    </ligand>
</feature>
<dbReference type="InterPro" id="IPR023753">
    <property type="entry name" value="FAD/NAD-binding_dom"/>
</dbReference>
<dbReference type="EMBL" id="MTYJ01000135">
    <property type="protein sequence ID" value="OQV12874.1"/>
    <property type="molecule type" value="Genomic_DNA"/>
</dbReference>
<dbReference type="GO" id="GO:0045454">
    <property type="term" value="P:cell redox homeostasis"/>
    <property type="evidence" value="ECO:0007669"/>
    <property type="project" value="InterPro"/>
</dbReference>
<dbReference type="InterPro" id="IPR006322">
    <property type="entry name" value="Glutathione_Rdtase_euk/bac"/>
</dbReference>
<evidence type="ECO:0000313" key="15">
    <source>
        <dbReference type="Proteomes" id="UP000192578"/>
    </source>
</evidence>
<evidence type="ECO:0000256" key="10">
    <source>
        <dbReference type="RuleBase" id="RU003691"/>
    </source>
</evidence>
<dbReference type="GO" id="GO:0005829">
    <property type="term" value="C:cytosol"/>
    <property type="evidence" value="ECO:0007669"/>
    <property type="project" value="TreeGrafter"/>
</dbReference>
<dbReference type="PANTHER" id="PTHR42737">
    <property type="entry name" value="GLUTATHIONE REDUCTASE"/>
    <property type="match status" value="1"/>
</dbReference>
<comment type="catalytic activity">
    <reaction evidence="11">
        <text>2 glutathione + NADP(+) = glutathione disulfide + NADPH + H(+)</text>
        <dbReference type="Rhea" id="RHEA:11740"/>
        <dbReference type="ChEBI" id="CHEBI:15378"/>
        <dbReference type="ChEBI" id="CHEBI:57783"/>
        <dbReference type="ChEBI" id="CHEBI:57925"/>
        <dbReference type="ChEBI" id="CHEBI:58297"/>
        <dbReference type="ChEBI" id="CHEBI:58349"/>
        <dbReference type="EC" id="1.8.1.7"/>
    </reaction>
</comment>
<evidence type="ECO:0000256" key="3">
    <source>
        <dbReference type="ARBA" id="ARBA00022827"/>
    </source>
</evidence>
<dbReference type="Gene3D" id="3.30.390.30">
    <property type="match status" value="1"/>
</dbReference>
<dbReference type="OrthoDB" id="5956163at2759"/>
<comment type="similarity">
    <text evidence="1 10">Belongs to the class-I pyridine nucleotide-disulfide oxidoreductase family.</text>
</comment>
<name>A0A1W0WCD7_HYPEX</name>
<dbReference type="EC" id="1.8.1.7" evidence="11"/>
<dbReference type="GO" id="GO:0034599">
    <property type="term" value="P:cellular response to oxidative stress"/>
    <property type="evidence" value="ECO:0007669"/>
    <property type="project" value="TreeGrafter"/>
</dbReference>
<proteinExistence type="inferred from homology"/>
<keyword evidence="8" id="KW-0547">Nucleotide-binding</keyword>
<dbReference type="PRINTS" id="PR00368">
    <property type="entry name" value="FADPNR"/>
</dbReference>
<evidence type="ECO:0000256" key="1">
    <source>
        <dbReference type="ARBA" id="ARBA00007532"/>
    </source>
</evidence>
<evidence type="ECO:0000256" key="5">
    <source>
        <dbReference type="ARBA" id="ARBA00023157"/>
    </source>
</evidence>
<keyword evidence="11" id="KW-0963">Cytoplasm</keyword>
<comment type="caution">
    <text evidence="14">The sequence shown here is derived from an EMBL/GenBank/DDBJ whole genome shotgun (WGS) entry which is preliminary data.</text>
</comment>
<feature type="binding site" evidence="8">
    <location>
        <begin position="228"/>
        <end position="235"/>
    </location>
    <ligand>
        <name>NAD(+)</name>
        <dbReference type="ChEBI" id="CHEBI:57540"/>
    </ligand>
</feature>
<dbReference type="PIRSF" id="PIRSF000350">
    <property type="entry name" value="Mercury_reductase_MerA"/>
    <property type="match status" value="1"/>
</dbReference>
<dbReference type="GO" id="GO:0050661">
    <property type="term" value="F:NADP binding"/>
    <property type="evidence" value="ECO:0007669"/>
    <property type="project" value="InterPro"/>
</dbReference>
<sequence length="506" mass="54879">MDPVPSRTYALNQGRCSAATFMVLQVSLRRFLSTSKVISRSKMPSLATQDGGDKTDYDLVVLGGGSGGVATARKAASFGAKVALIEARDGRLGGTCVNVGCVPKKITWNASALASNIQHDLKDYGFDVEYKGFDWKKLRDKRDAYIRKLNGIYVTNLKKDGIELITGVGRFDDDGVMTVEGRKLTAKHYLIAAGGRPKLPNLPGRHIRLFHDGFFELEKQPKNVAVIGGGYIGVEICGMFKSFGSGADLFIKESRPLIHFDELLGNGVAEQFANIGVAVHSNLKIEGLERGANDTITVLANGQKYAGYDCVLWAVGRTANSDTIGLEKLGMRLNDRGRLHVDKYQYTGVKNIYAVGDITGQKELTPAAIAAGRKLASRLFNRDEEAHLDYENIPSVVFSHPPCGSVGLSQEQAELKYGKEAIKIYHTSYTPMYHAMTEFKSKCAVKMITVGEEETVIGLHLVGLGSDEMLQGFAVAVQMGATKKQIGATIPIHPTSAEEVIILAAK</sequence>
<dbReference type="NCBIfam" id="TIGR01421">
    <property type="entry name" value="gluta_reduc_1"/>
    <property type="match status" value="1"/>
</dbReference>
<evidence type="ECO:0000256" key="9">
    <source>
        <dbReference type="PIRSR" id="PIRSR000350-4"/>
    </source>
</evidence>
<dbReference type="InterPro" id="IPR046952">
    <property type="entry name" value="GSHR/TRXR-like"/>
</dbReference>
<dbReference type="PANTHER" id="PTHR42737:SF2">
    <property type="entry name" value="GLUTATHIONE REDUCTASE"/>
    <property type="match status" value="1"/>
</dbReference>
<evidence type="ECO:0000256" key="8">
    <source>
        <dbReference type="PIRSR" id="PIRSR000350-3"/>
    </source>
</evidence>
<dbReference type="GO" id="GO:0005739">
    <property type="term" value="C:mitochondrion"/>
    <property type="evidence" value="ECO:0007669"/>
    <property type="project" value="TreeGrafter"/>
</dbReference>
<dbReference type="GO" id="GO:0006749">
    <property type="term" value="P:glutathione metabolic process"/>
    <property type="evidence" value="ECO:0007669"/>
    <property type="project" value="InterPro"/>
</dbReference>
<evidence type="ECO:0000256" key="4">
    <source>
        <dbReference type="ARBA" id="ARBA00023002"/>
    </source>
</evidence>
<evidence type="ECO:0000313" key="14">
    <source>
        <dbReference type="EMBL" id="OQV12874.1"/>
    </source>
</evidence>
<keyword evidence="4 10" id="KW-0560">Oxidoreductase</keyword>
<protein>
    <recommendedName>
        <fullName evidence="11">Glutathione reductase</fullName>
        <ecNumber evidence="11">1.8.1.7</ecNumber>
    </recommendedName>
</protein>
<dbReference type="Pfam" id="PF07992">
    <property type="entry name" value="Pyr_redox_2"/>
    <property type="match status" value="1"/>
</dbReference>
<comment type="subcellular location">
    <subcellularLocation>
        <location evidence="11">Cytoplasm</location>
    </subcellularLocation>
</comment>
<dbReference type="InterPro" id="IPR016156">
    <property type="entry name" value="FAD/NAD-linked_Rdtase_dimer_sf"/>
</dbReference>
<evidence type="ECO:0000259" key="13">
    <source>
        <dbReference type="Pfam" id="PF07992"/>
    </source>
</evidence>
<evidence type="ECO:0000256" key="7">
    <source>
        <dbReference type="PIRSR" id="PIRSR000350-2"/>
    </source>
</evidence>
<gene>
    <name evidence="14" type="ORF">BV898_12893</name>
</gene>
<dbReference type="InterPro" id="IPR036188">
    <property type="entry name" value="FAD/NAD-bd_sf"/>
</dbReference>
<comment type="function">
    <text evidence="11">Catalyzes the reduction of glutathione disulfide (GSSG) to reduced glutathione (GSH). Constitutes the major mechanism to maintain a high GSH:GSSG ratio in the cytosol.</text>
</comment>
<dbReference type="NCBIfam" id="NF004776">
    <property type="entry name" value="PRK06116.1"/>
    <property type="match status" value="1"/>
</dbReference>
<evidence type="ECO:0000256" key="2">
    <source>
        <dbReference type="ARBA" id="ARBA00022630"/>
    </source>
</evidence>
<keyword evidence="11" id="KW-0521">NADP</keyword>
<dbReference type="PRINTS" id="PR00411">
    <property type="entry name" value="PNDRDTASEI"/>
</dbReference>
<dbReference type="InterPro" id="IPR004099">
    <property type="entry name" value="Pyr_nucl-diS_OxRdtase_dimer"/>
</dbReference>
<dbReference type="PROSITE" id="PS00076">
    <property type="entry name" value="PYRIDINE_REDOX_1"/>
    <property type="match status" value="1"/>
</dbReference>
<dbReference type="Pfam" id="PF02852">
    <property type="entry name" value="Pyr_redox_dim"/>
    <property type="match status" value="1"/>
</dbReference>
<evidence type="ECO:0000256" key="11">
    <source>
        <dbReference type="RuleBase" id="RU365016"/>
    </source>
</evidence>
<accession>A0A1W0WCD7</accession>
<dbReference type="SUPFAM" id="SSF55424">
    <property type="entry name" value="FAD/NAD-linked reductases, dimerisation (C-terminal) domain"/>
    <property type="match status" value="1"/>
</dbReference>
<dbReference type="InterPro" id="IPR012999">
    <property type="entry name" value="Pyr_OxRdtase_I_AS"/>
</dbReference>
<organism evidence="14 15">
    <name type="scientific">Hypsibius exemplaris</name>
    <name type="common">Freshwater tardigrade</name>
    <dbReference type="NCBI Taxonomy" id="2072580"/>
    <lineage>
        <taxon>Eukaryota</taxon>
        <taxon>Metazoa</taxon>
        <taxon>Ecdysozoa</taxon>
        <taxon>Tardigrada</taxon>
        <taxon>Eutardigrada</taxon>
        <taxon>Parachela</taxon>
        <taxon>Hypsibioidea</taxon>
        <taxon>Hypsibiidae</taxon>
        <taxon>Hypsibius</taxon>
    </lineage>
</organism>
<dbReference type="Proteomes" id="UP000192578">
    <property type="component" value="Unassembled WGS sequence"/>
</dbReference>
<keyword evidence="6 10" id="KW-0676">Redox-active center</keyword>
<dbReference type="GO" id="GO:0004362">
    <property type="term" value="F:glutathione-disulfide reductase (NADPH) activity"/>
    <property type="evidence" value="ECO:0007669"/>
    <property type="project" value="UniProtKB-EC"/>
</dbReference>
<comment type="cofactor">
    <cofactor evidence="8">
        <name>FAD</name>
        <dbReference type="ChEBI" id="CHEBI:57692"/>
    </cofactor>
    <text evidence="8">Binds 1 FAD per subunit.</text>
</comment>